<dbReference type="OrthoDB" id="8299937at2759"/>
<dbReference type="PANTHER" id="PTHR42886:SF29">
    <property type="entry name" value="PUMMELIG, ISOFORM A"/>
    <property type="match status" value="1"/>
</dbReference>
<feature type="region of interest" description="Disordered" evidence="2">
    <location>
        <begin position="67"/>
        <end position="86"/>
    </location>
</feature>
<dbReference type="AlphaFoldDB" id="A0A3P7IJ22"/>
<comment type="similarity">
    <text evidence="1">Belongs to the peptidase S33 family. ABHD4/ABHD5 subfamily.</text>
</comment>
<reference evidence="3 4" key="1">
    <citation type="submission" date="2018-11" db="EMBL/GenBank/DDBJ databases">
        <authorList>
            <consortium name="Pathogen Informatics"/>
        </authorList>
    </citation>
    <scope>NUCLEOTIDE SEQUENCE [LARGE SCALE GENOMIC DNA]</scope>
</reference>
<evidence type="ECO:0000256" key="2">
    <source>
        <dbReference type="SAM" id="MobiDB-lite"/>
    </source>
</evidence>
<accession>A0A3P7IJ22</accession>
<dbReference type="GO" id="GO:0005811">
    <property type="term" value="C:lipid droplet"/>
    <property type="evidence" value="ECO:0007669"/>
    <property type="project" value="TreeGrafter"/>
</dbReference>
<dbReference type="InterPro" id="IPR029058">
    <property type="entry name" value="AB_hydrolase_fold"/>
</dbReference>
<dbReference type="Gene3D" id="3.40.50.1820">
    <property type="entry name" value="alpha/beta hydrolase"/>
    <property type="match status" value="1"/>
</dbReference>
<dbReference type="PANTHER" id="PTHR42886">
    <property type="entry name" value="RE40534P-RELATED"/>
    <property type="match status" value="1"/>
</dbReference>
<name>A0A3P7IJ22_STRVU</name>
<dbReference type="GO" id="GO:0006654">
    <property type="term" value="P:phosphatidic acid biosynthetic process"/>
    <property type="evidence" value="ECO:0007669"/>
    <property type="project" value="TreeGrafter"/>
</dbReference>
<dbReference type="SUPFAM" id="SSF53474">
    <property type="entry name" value="alpha/beta-Hydrolases"/>
    <property type="match status" value="1"/>
</dbReference>
<evidence type="ECO:0008006" key="5">
    <source>
        <dbReference type="Google" id="ProtNLM"/>
    </source>
</evidence>
<evidence type="ECO:0000313" key="4">
    <source>
        <dbReference type="Proteomes" id="UP000270094"/>
    </source>
</evidence>
<dbReference type="GO" id="GO:0005739">
    <property type="term" value="C:mitochondrion"/>
    <property type="evidence" value="ECO:0007669"/>
    <property type="project" value="TreeGrafter"/>
</dbReference>
<feature type="non-terminal residue" evidence="3">
    <location>
        <position position="1"/>
    </location>
</feature>
<dbReference type="Proteomes" id="UP000270094">
    <property type="component" value="Unassembled WGS sequence"/>
</dbReference>
<dbReference type="GO" id="GO:0052689">
    <property type="term" value="F:carboxylic ester hydrolase activity"/>
    <property type="evidence" value="ECO:0007669"/>
    <property type="project" value="TreeGrafter"/>
</dbReference>
<evidence type="ECO:0000256" key="1">
    <source>
        <dbReference type="ARBA" id="ARBA00038097"/>
    </source>
</evidence>
<protein>
    <recommendedName>
        <fullName evidence="5">AB hydrolase-1 domain-containing protein</fullName>
    </recommendedName>
</protein>
<dbReference type="GO" id="GO:0055088">
    <property type="term" value="P:lipid homeostasis"/>
    <property type="evidence" value="ECO:0007669"/>
    <property type="project" value="TreeGrafter"/>
</dbReference>
<sequence length="86" mass="9371">FNGIDNSVPVTFIYGSKSWIDPGPAFDIQAQRNGYVDVQIIRGAGHHVYADSPIAFNKVLQSIVGQERTGQSSENFENQSVEEAAS</sequence>
<dbReference type="EMBL" id="UYYB01028366">
    <property type="protein sequence ID" value="VDM73010.1"/>
    <property type="molecule type" value="Genomic_DNA"/>
</dbReference>
<organism evidence="3 4">
    <name type="scientific">Strongylus vulgaris</name>
    <name type="common">Blood worm</name>
    <dbReference type="NCBI Taxonomy" id="40348"/>
    <lineage>
        <taxon>Eukaryota</taxon>
        <taxon>Metazoa</taxon>
        <taxon>Ecdysozoa</taxon>
        <taxon>Nematoda</taxon>
        <taxon>Chromadorea</taxon>
        <taxon>Rhabditida</taxon>
        <taxon>Rhabditina</taxon>
        <taxon>Rhabditomorpha</taxon>
        <taxon>Strongyloidea</taxon>
        <taxon>Strongylidae</taxon>
        <taxon>Strongylus</taxon>
    </lineage>
</organism>
<dbReference type="GO" id="GO:0042171">
    <property type="term" value="F:lysophosphatidic acid acyltransferase activity"/>
    <property type="evidence" value="ECO:0007669"/>
    <property type="project" value="TreeGrafter"/>
</dbReference>
<evidence type="ECO:0000313" key="3">
    <source>
        <dbReference type="EMBL" id="VDM73010.1"/>
    </source>
</evidence>
<proteinExistence type="inferred from homology"/>
<gene>
    <name evidence="3" type="ORF">SVUK_LOCUS8008</name>
</gene>
<keyword evidence="4" id="KW-1185">Reference proteome</keyword>